<organism evidence="2 4">
    <name type="scientific">Alkalihalobacillus alcalophilus ATCC 27647 = CGMCC 1.3604</name>
    <dbReference type="NCBI Taxonomy" id="1218173"/>
    <lineage>
        <taxon>Bacteria</taxon>
        <taxon>Bacillati</taxon>
        <taxon>Bacillota</taxon>
        <taxon>Bacilli</taxon>
        <taxon>Bacillales</taxon>
        <taxon>Bacillaceae</taxon>
        <taxon>Alkalihalobacillus</taxon>
    </lineage>
</organism>
<protein>
    <submittedName>
        <fullName evidence="2">Uncharacterized protein</fullName>
    </submittedName>
</protein>
<evidence type="ECO:0000256" key="1">
    <source>
        <dbReference type="SAM" id="Phobius"/>
    </source>
</evidence>
<proteinExistence type="predicted"/>
<keyword evidence="1" id="KW-0472">Membrane</keyword>
<dbReference type="AlphaFoldDB" id="A0A094WJM0"/>
<dbReference type="Proteomes" id="UP000297014">
    <property type="component" value="Unassembled WGS sequence"/>
</dbReference>
<accession>A0A094WJM0</accession>
<evidence type="ECO:0000313" key="4">
    <source>
        <dbReference type="Proteomes" id="UP000002754"/>
    </source>
</evidence>
<reference evidence="2 4" key="1">
    <citation type="journal article" date="2014" name="Genome Announc.">
        <title>Draft Genome Sequence of Bacillus alcalophilus AV1934, a Classic Alkaliphile Isolated from Human Feces in 1934.</title>
        <authorList>
            <person name="Attie O."/>
            <person name="Jayaprakash A."/>
            <person name="Shah H."/>
            <person name="Paulsen I.T."/>
            <person name="Morino M."/>
            <person name="Takahashi Y."/>
            <person name="Narumi I."/>
            <person name="Sachidanandam R."/>
            <person name="Satoh K."/>
            <person name="Ito M."/>
            <person name="Krulwich T.A."/>
        </authorList>
    </citation>
    <scope>NUCLEOTIDE SEQUENCE [LARGE SCALE GENOMIC DNA]</scope>
    <source>
        <strain evidence="2 4">AV1934</strain>
    </source>
</reference>
<keyword evidence="1" id="KW-0812">Transmembrane</keyword>
<reference evidence="3 5" key="2">
    <citation type="submission" date="2014-01" db="EMBL/GenBank/DDBJ databases">
        <title>Draft genome sequencing of Bacillus alcalophilus CGMCC 1.3604.</title>
        <authorList>
            <person name="Yang J."/>
            <person name="Diao L."/>
            <person name="Yang S."/>
        </authorList>
    </citation>
    <scope>NUCLEOTIDE SEQUENCE [LARGE SCALE GENOMIC DNA]</scope>
    <source>
        <strain evidence="3 5">CGMCC 1.3604</strain>
    </source>
</reference>
<dbReference type="EMBL" id="ALPT02000017">
    <property type="protein sequence ID" value="KGA97979.1"/>
    <property type="molecule type" value="Genomic_DNA"/>
</dbReference>
<dbReference type="STRING" id="1218173.BALCAV_0206775"/>
<feature type="transmembrane region" description="Helical" evidence="1">
    <location>
        <begin position="26"/>
        <end position="47"/>
    </location>
</feature>
<gene>
    <name evidence="3" type="ORF">AJ85_16055</name>
    <name evidence="2" type="ORF">BALCAV_0206775</name>
</gene>
<keyword evidence="1" id="KW-1133">Transmembrane helix</keyword>
<evidence type="ECO:0000313" key="5">
    <source>
        <dbReference type="Proteomes" id="UP000297014"/>
    </source>
</evidence>
<dbReference type="eggNOG" id="ENOG5030D30">
    <property type="taxonomic scope" value="Bacteria"/>
</dbReference>
<evidence type="ECO:0000313" key="3">
    <source>
        <dbReference type="EMBL" id="THG89624.1"/>
    </source>
</evidence>
<comment type="caution">
    <text evidence="2">The sequence shown here is derived from an EMBL/GenBank/DDBJ whole genome shotgun (WGS) entry which is preliminary data.</text>
</comment>
<dbReference type="RefSeq" id="WP_003322817.1">
    <property type="nucleotide sequence ID" value="NZ_ALPT02000017.1"/>
</dbReference>
<keyword evidence="4" id="KW-1185">Reference proteome</keyword>
<dbReference type="OrthoDB" id="2878914at2"/>
<sequence>MMLILLAFMILIPVSGFIVYKHAKFLGMTLMAIPLFLLFIFAGWWFYSINHHFVSSTSLSEEAIAGFRLGEPLMEEDFERLGSYVKREQPAGIAYSFDSLYVSVDAENLISSISSSRTQLETTSGLMIGDTIEKAKSLYGDRYYTYREMGLGRAIVYVDRENNYQLTLWTINEKTISMIWFSVY</sequence>
<evidence type="ECO:0000313" key="2">
    <source>
        <dbReference type="EMBL" id="KGA97979.1"/>
    </source>
</evidence>
<name>A0A094WJM0_ALKAL</name>
<dbReference type="Proteomes" id="UP000002754">
    <property type="component" value="Unassembled WGS sequence"/>
</dbReference>
<dbReference type="EMBL" id="JALP01000209">
    <property type="protein sequence ID" value="THG89624.1"/>
    <property type="molecule type" value="Genomic_DNA"/>
</dbReference>